<organism evidence="4 5">
    <name type="scientific">Rhodoferax ferrireducens</name>
    <dbReference type="NCBI Taxonomy" id="192843"/>
    <lineage>
        <taxon>Bacteria</taxon>
        <taxon>Pseudomonadati</taxon>
        <taxon>Pseudomonadota</taxon>
        <taxon>Betaproteobacteria</taxon>
        <taxon>Burkholderiales</taxon>
        <taxon>Comamonadaceae</taxon>
        <taxon>Rhodoferax</taxon>
    </lineage>
</organism>
<feature type="transmembrane region" description="Helical" evidence="1">
    <location>
        <begin position="241"/>
        <end position="258"/>
    </location>
</feature>
<keyword evidence="1" id="KW-0812">Transmembrane</keyword>
<dbReference type="PANTHER" id="PTHR12526:SF631">
    <property type="entry name" value="BLL6306 PROTEIN"/>
    <property type="match status" value="1"/>
</dbReference>
<gene>
    <name evidence="4" type="ORF">J2X19_001555</name>
</gene>
<keyword evidence="1" id="KW-0472">Membrane</keyword>
<name>A0ABU2C6E4_9BURK</name>
<dbReference type="InterPro" id="IPR002656">
    <property type="entry name" value="Acyl_transf_3_dom"/>
</dbReference>
<evidence type="ECO:0000256" key="1">
    <source>
        <dbReference type="SAM" id="Phobius"/>
    </source>
</evidence>
<dbReference type="Proteomes" id="UP001180487">
    <property type="component" value="Unassembled WGS sequence"/>
</dbReference>
<dbReference type="SUPFAM" id="SSF53756">
    <property type="entry name" value="UDP-Glycosyltransferase/glycogen phosphorylase"/>
    <property type="match status" value="1"/>
</dbReference>
<feature type="transmembrane region" description="Helical" evidence="1">
    <location>
        <begin position="278"/>
        <end position="296"/>
    </location>
</feature>
<feature type="transmembrane region" description="Helical" evidence="1">
    <location>
        <begin position="188"/>
        <end position="209"/>
    </location>
</feature>
<reference evidence="4 5" key="1">
    <citation type="submission" date="2023-07" db="EMBL/GenBank/DDBJ databases">
        <title>Sorghum-associated microbial communities from plants grown in Nebraska, USA.</title>
        <authorList>
            <person name="Schachtman D."/>
        </authorList>
    </citation>
    <scope>NUCLEOTIDE SEQUENCE [LARGE SCALE GENOMIC DNA]</scope>
    <source>
        <strain evidence="4 5">BE313</strain>
    </source>
</reference>
<dbReference type="EMBL" id="JAVDXT010000001">
    <property type="protein sequence ID" value="MDR7376897.1"/>
    <property type="molecule type" value="Genomic_DNA"/>
</dbReference>
<evidence type="ECO:0000259" key="3">
    <source>
        <dbReference type="Pfam" id="PF01757"/>
    </source>
</evidence>
<feature type="transmembrane region" description="Helical" evidence="1">
    <location>
        <begin position="88"/>
        <end position="111"/>
    </location>
</feature>
<dbReference type="CDD" id="cd03801">
    <property type="entry name" value="GT4_PimA-like"/>
    <property type="match status" value="1"/>
</dbReference>
<feature type="transmembrane region" description="Helical" evidence="1">
    <location>
        <begin position="146"/>
        <end position="176"/>
    </location>
</feature>
<dbReference type="PANTHER" id="PTHR12526">
    <property type="entry name" value="GLYCOSYLTRANSFERASE"/>
    <property type="match status" value="1"/>
</dbReference>
<protein>
    <submittedName>
        <fullName evidence="4">Peptidoglycan/LPS O-acetylase OafA/YrhL/glycosyltransferase involved in cell wall biosynthesis</fullName>
    </submittedName>
</protein>
<dbReference type="Gene3D" id="3.40.50.2000">
    <property type="entry name" value="Glycogen Phosphorylase B"/>
    <property type="match status" value="2"/>
</dbReference>
<dbReference type="Pfam" id="PF01757">
    <property type="entry name" value="Acyl_transf_3"/>
    <property type="match status" value="1"/>
</dbReference>
<feature type="domain" description="Acyltransferase 3" evidence="3">
    <location>
        <begin position="4"/>
        <end position="317"/>
    </location>
</feature>
<keyword evidence="1" id="KW-1133">Transmembrane helix</keyword>
<keyword evidence="5" id="KW-1185">Reference proteome</keyword>
<dbReference type="Pfam" id="PF00534">
    <property type="entry name" value="Glycos_transf_1"/>
    <property type="match status" value="1"/>
</dbReference>
<feature type="transmembrane region" description="Helical" evidence="1">
    <location>
        <begin position="303"/>
        <end position="325"/>
    </location>
</feature>
<evidence type="ECO:0000313" key="4">
    <source>
        <dbReference type="EMBL" id="MDR7376897.1"/>
    </source>
</evidence>
<evidence type="ECO:0000313" key="5">
    <source>
        <dbReference type="Proteomes" id="UP001180487"/>
    </source>
</evidence>
<accession>A0ABU2C6E4</accession>
<dbReference type="RefSeq" id="WP_310372179.1">
    <property type="nucleotide sequence ID" value="NZ_JAVDXT010000001.1"/>
</dbReference>
<feature type="transmembrane region" description="Helical" evidence="1">
    <location>
        <begin position="215"/>
        <end position="234"/>
    </location>
</feature>
<evidence type="ECO:0000259" key="2">
    <source>
        <dbReference type="Pfam" id="PF00534"/>
    </source>
</evidence>
<dbReference type="InterPro" id="IPR001296">
    <property type="entry name" value="Glyco_trans_1"/>
</dbReference>
<comment type="caution">
    <text evidence="4">The sequence shown here is derived from an EMBL/GenBank/DDBJ whole genome shotgun (WGS) entry which is preliminary data.</text>
</comment>
<sequence>MKLNSLQILRFFAALLVVVMHATQAISLRFTGVDIHWGLGGYGVDIFFVISGFVMVLAAPPVSSARVIRCRDAVEFFRRRFIRVVPLYWFYSLLKIAAVFIFPALALRSVFDPMHVLMSFGFVPWKSPWGLLEPILPVGWTLNFEMFFYFIFAIAIFFGVKRIAFIFCVFLFIFVLNNIFPENDVLAFYARTILFEFVFGMGIAIFYLSGKRVHPIFAVSAVVAGLVLLFFANWPVDMERLISGGLGAGLLVFGMVFLDWIFKNKIFESISILGDASYSIYLSHGFVLPVVAILMIKIGFSSIGCASVFSTIAAVVLGVVAYKFIELPLVRWSKLLLSEMKFPDNLIVKNMWRSNFRYIYIACPWTPNGGGMFKVADYLTQCQHPESKLRPDLAEMRPLDTRGGGSALASMAYLLIALVKLIQGRLGGRLAGVHVNMAERLSLFRKAVVVVFARTLGLPVVLHLHAAQLHHFYRNLPMLLKFLVRWSFSLANEVVVLGAAARAFVQDELRVPSDRVSIVINGVPQPSVDRRDALAPGAKLQLLFLGNLSERKGVSDLISAISKSQVAKLDNFEAIFAGKGDIEGYTAKAKEQGVDKVISFVGWADQKKAATLMANADVLVLPSYDEGLPLVILEALANSAAVICTPVGEIPNELQDGRDAIFVQPGDINGLANAIDSILGNPALRKKLEQGGRALYERKYSLDMFADSIALVHQRCFGVASRTVSLLQ</sequence>
<feature type="domain" description="Glycosyl transferase family 1" evidence="2">
    <location>
        <begin position="530"/>
        <end position="693"/>
    </location>
</feature>
<feature type="transmembrane region" description="Helical" evidence="1">
    <location>
        <begin position="35"/>
        <end position="59"/>
    </location>
</feature>
<proteinExistence type="predicted"/>